<keyword evidence="15" id="KW-1185">Reference proteome</keyword>
<organism evidence="14 15">
    <name type="scientific">Desmonostoc muscorum LEGE 12446</name>
    <dbReference type="NCBI Taxonomy" id="1828758"/>
    <lineage>
        <taxon>Bacteria</taxon>
        <taxon>Bacillati</taxon>
        <taxon>Cyanobacteriota</taxon>
        <taxon>Cyanophyceae</taxon>
        <taxon>Nostocales</taxon>
        <taxon>Nostocaceae</taxon>
        <taxon>Desmonostoc</taxon>
    </lineage>
</organism>
<comment type="catalytic activity">
    <reaction evidence="8">
        <text>NAD(+) + NADPH + H(+)(in) = NADH + NADP(+) + H(+)(out)</text>
        <dbReference type="Rhea" id="RHEA:47992"/>
        <dbReference type="ChEBI" id="CHEBI:15378"/>
        <dbReference type="ChEBI" id="CHEBI:57540"/>
        <dbReference type="ChEBI" id="CHEBI:57783"/>
        <dbReference type="ChEBI" id="CHEBI:57945"/>
        <dbReference type="ChEBI" id="CHEBI:58349"/>
        <dbReference type="EC" id="7.1.1.1"/>
    </reaction>
</comment>
<dbReference type="RefSeq" id="WP_193919295.1">
    <property type="nucleotide sequence ID" value="NZ_JADEXS020000001.1"/>
</dbReference>
<dbReference type="GO" id="GO:0006740">
    <property type="term" value="P:NADPH regeneration"/>
    <property type="evidence" value="ECO:0007669"/>
    <property type="project" value="TreeGrafter"/>
</dbReference>
<dbReference type="Pfam" id="PF01262">
    <property type="entry name" value="AlaDh_PNT_C"/>
    <property type="match status" value="1"/>
</dbReference>
<feature type="domain" description="Alanine dehydrogenase/pyridine nucleotide transhydrogenase NAD(H)-binding" evidence="12">
    <location>
        <begin position="153"/>
        <end position="317"/>
    </location>
</feature>
<feature type="domain" description="Alanine dehydrogenase/pyridine nucleotide transhydrogenase N-terminal" evidence="13">
    <location>
        <begin position="4"/>
        <end position="144"/>
    </location>
</feature>
<keyword evidence="4" id="KW-0547">Nucleotide-binding</keyword>
<comment type="caution">
    <text evidence="14">The sequence shown here is derived from an EMBL/GenBank/DDBJ whole genome shotgun (WGS) entry which is preliminary data.</text>
</comment>
<evidence type="ECO:0000256" key="9">
    <source>
        <dbReference type="ARBA" id="ARBA00071353"/>
    </source>
</evidence>
<comment type="similarity">
    <text evidence="2">Belongs to the AlaDH/PNT family.</text>
</comment>
<evidence type="ECO:0000256" key="6">
    <source>
        <dbReference type="ARBA" id="ARBA00022967"/>
    </source>
</evidence>
<dbReference type="InterPro" id="IPR007886">
    <property type="entry name" value="AlaDH/PNT_N"/>
</dbReference>
<dbReference type="FunFam" id="3.40.50.720:FF:000188">
    <property type="entry name" value="NAD(P) transhydrogenase alpha subunit 1"/>
    <property type="match status" value="1"/>
</dbReference>
<dbReference type="Proteomes" id="UP000622533">
    <property type="component" value="Unassembled WGS sequence"/>
</dbReference>
<dbReference type="GO" id="GO:0008750">
    <property type="term" value="F:proton-translocating NAD(P)+ transhydrogenase activity"/>
    <property type="evidence" value="ECO:0007669"/>
    <property type="project" value="UniProtKB-EC"/>
</dbReference>
<dbReference type="EMBL" id="JADEXS010000303">
    <property type="protein sequence ID" value="MBE9024717.1"/>
    <property type="molecule type" value="Genomic_DNA"/>
</dbReference>
<keyword evidence="5" id="KW-0521">NADP</keyword>
<keyword evidence="14" id="KW-0560">Oxidoreductase</keyword>
<dbReference type="PANTHER" id="PTHR10160:SF19">
    <property type="entry name" value="PROTON-TRANSLOCATING NAD(P)(+) TRANSHYDROGENASE"/>
    <property type="match status" value="1"/>
</dbReference>
<dbReference type="GO" id="GO:0005886">
    <property type="term" value="C:plasma membrane"/>
    <property type="evidence" value="ECO:0007669"/>
    <property type="project" value="TreeGrafter"/>
</dbReference>
<evidence type="ECO:0000256" key="8">
    <source>
        <dbReference type="ARBA" id="ARBA00048202"/>
    </source>
</evidence>
<dbReference type="AlphaFoldDB" id="A0A8J6ZPY9"/>
<dbReference type="InterPro" id="IPR036291">
    <property type="entry name" value="NAD(P)-bd_dom_sf"/>
</dbReference>
<evidence type="ECO:0000256" key="5">
    <source>
        <dbReference type="ARBA" id="ARBA00022857"/>
    </source>
</evidence>
<evidence type="ECO:0000256" key="2">
    <source>
        <dbReference type="ARBA" id="ARBA00005689"/>
    </source>
</evidence>
<evidence type="ECO:0000313" key="15">
    <source>
        <dbReference type="Proteomes" id="UP000622533"/>
    </source>
</evidence>
<evidence type="ECO:0000256" key="3">
    <source>
        <dbReference type="ARBA" id="ARBA00012943"/>
    </source>
</evidence>
<dbReference type="SMART" id="SM01003">
    <property type="entry name" value="AlaDh_PNT_N"/>
    <property type="match status" value="1"/>
</dbReference>
<dbReference type="Gene3D" id="3.40.50.720">
    <property type="entry name" value="NAD(P)-binding Rossmann-like Domain"/>
    <property type="match status" value="2"/>
</dbReference>
<dbReference type="InterPro" id="IPR007698">
    <property type="entry name" value="AlaDH/PNT_NAD(H)-bd"/>
</dbReference>
<dbReference type="GO" id="GO:0016491">
    <property type="term" value="F:oxidoreductase activity"/>
    <property type="evidence" value="ECO:0007669"/>
    <property type="project" value="UniProtKB-KW"/>
</dbReference>
<reference evidence="14" key="1">
    <citation type="submission" date="2020-10" db="EMBL/GenBank/DDBJ databases">
        <authorList>
            <person name="Castelo-Branco R."/>
            <person name="Eusebio N."/>
            <person name="Adriana R."/>
            <person name="Vieira A."/>
            <person name="Brugerolle De Fraissinette N."/>
            <person name="Rezende De Castro R."/>
            <person name="Schneider M.P."/>
            <person name="Vasconcelos V."/>
            <person name="Leao P.N."/>
        </authorList>
    </citation>
    <scope>NUCLEOTIDE SEQUENCE</scope>
    <source>
        <strain evidence="14">LEGE 12446</strain>
    </source>
</reference>
<keyword evidence="7" id="KW-0520">NAD</keyword>
<comment type="function">
    <text evidence="1">The transhydrogenation between NADH and NADP is coupled to respiration and ATP hydrolysis and functions as a proton pump across the membrane.</text>
</comment>
<evidence type="ECO:0000256" key="1">
    <source>
        <dbReference type="ARBA" id="ARBA00003943"/>
    </source>
</evidence>
<protein>
    <recommendedName>
        <fullName evidence="9">NAD(P) transhydrogenase subunit alpha part 1</fullName>
        <ecNumber evidence="3">7.1.1.1</ecNumber>
    </recommendedName>
    <alternativeName>
        <fullName evidence="11">Nicotinamide nucleotide transhydrogenase subunit alpha 1</fullName>
    </alternativeName>
    <alternativeName>
        <fullName evidence="10">Pyridine nucleotide transhydrogenase subunit alpha 1</fullName>
    </alternativeName>
</protein>
<dbReference type="SMART" id="SM01002">
    <property type="entry name" value="AlaDh_PNT_C"/>
    <property type="match status" value="1"/>
</dbReference>
<evidence type="ECO:0000256" key="11">
    <source>
        <dbReference type="ARBA" id="ARBA00084087"/>
    </source>
</evidence>
<evidence type="ECO:0000259" key="12">
    <source>
        <dbReference type="SMART" id="SM01002"/>
    </source>
</evidence>
<dbReference type="CDD" id="cd05304">
    <property type="entry name" value="Rubrum_tdh"/>
    <property type="match status" value="1"/>
</dbReference>
<evidence type="ECO:0000256" key="7">
    <source>
        <dbReference type="ARBA" id="ARBA00023027"/>
    </source>
</evidence>
<gene>
    <name evidence="14" type="ORF">IQ276_20495</name>
</gene>
<evidence type="ECO:0000256" key="4">
    <source>
        <dbReference type="ARBA" id="ARBA00022741"/>
    </source>
</evidence>
<dbReference type="SUPFAM" id="SSF51735">
    <property type="entry name" value="NAD(P)-binding Rossmann-fold domains"/>
    <property type="match status" value="1"/>
</dbReference>
<evidence type="ECO:0000259" key="13">
    <source>
        <dbReference type="SMART" id="SM01003"/>
    </source>
</evidence>
<dbReference type="PANTHER" id="PTHR10160">
    <property type="entry name" value="NAD(P) TRANSHYDROGENASE"/>
    <property type="match status" value="1"/>
</dbReference>
<evidence type="ECO:0000313" key="14">
    <source>
        <dbReference type="EMBL" id="MBE9024717.1"/>
    </source>
</evidence>
<name>A0A8J6ZPY9_DESMC</name>
<dbReference type="NCBIfam" id="NF006942">
    <property type="entry name" value="PRK09424.1"/>
    <property type="match status" value="1"/>
</dbReference>
<sequence length="391" mass="41702">MRIAVAKEIEVCERRVALIPDMVARLVKQGLEVWVESGAGERSFFSDPAYEAAGATIISDSVKLWSEADILLKVSPPQEREDGRSEIELLKEGAVLVSFLNPLGNPVVAQQLANRKVTALSMEMIPRTTRAQSMDALSSQASLAGYKAVLIAAAALPKYFPMLTTAAGTIAPAKVFIMGAGVAGLQAIATARRLGAVVEAFDIRPAVKEEVQSLGAKFVEVKLEEETVAAGGYAKEISEASKQRTQEVVAEHVKNSDVVITTAQVPGRQAPRLVTEEMVAQMKPGSVIVDLAAEQGGNCACTEPGKDIVWNGVTIIGPINLPSSMPVHASQLYSKNVTSLIQLLINKEKALQVDFGDDIVDAACVTHAGEIRNQRVRDALQALNSQQPAVN</sequence>
<proteinExistence type="inferred from homology"/>
<dbReference type="GO" id="GO:0050661">
    <property type="term" value="F:NADP binding"/>
    <property type="evidence" value="ECO:0007669"/>
    <property type="project" value="TreeGrafter"/>
</dbReference>
<dbReference type="PROSITE" id="PS00837">
    <property type="entry name" value="ALADH_PNT_2"/>
    <property type="match status" value="1"/>
</dbReference>
<evidence type="ECO:0000256" key="10">
    <source>
        <dbReference type="ARBA" id="ARBA00076996"/>
    </source>
</evidence>
<dbReference type="EC" id="7.1.1.1" evidence="3"/>
<dbReference type="InterPro" id="IPR008143">
    <property type="entry name" value="Ala_DH/PNT_CS2"/>
</dbReference>
<dbReference type="SUPFAM" id="SSF52283">
    <property type="entry name" value="Formate/glycerate dehydrogenase catalytic domain-like"/>
    <property type="match status" value="1"/>
</dbReference>
<dbReference type="Pfam" id="PF05222">
    <property type="entry name" value="AlaDh_PNT_N"/>
    <property type="match status" value="1"/>
</dbReference>
<accession>A0A8J6ZPY9</accession>
<keyword evidence="6" id="KW-1278">Translocase</keyword>